<feature type="domain" description="DXP reductoisomerase C-terminal" evidence="12">
    <location>
        <begin position="274"/>
        <end position="390"/>
    </location>
</feature>
<feature type="binding site" evidence="9">
    <location>
        <position position="188"/>
    </location>
    <ligand>
        <name>1-deoxy-D-xylulose 5-phosphate</name>
        <dbReference type="ChEBI" id="CHEBI:57792"/>
    </ligand>
</feature>
<comment type="caution">
    <text evidence="13">The sequence shown here is derived from an EMBL/GenBank/DDBJ whole genome shotgun (WGS) entry which is preliminary data.</text>
</comment>
<feature type="binding site" evidence="9">
    <location>
        <position position="39"/>
    </location>
    <ligand>
        <name>NADPH</name>
        <dbReference type="ChEBI" id="CHEBI:57783"/>
    </ligand>
</feature>
<dbReference type="PIRSF" id="PIRSF006205">
    <property type="entry name" value="Dxp_reductismrs"/>
    <property type="match status" value="1"/>
</dbReference>
<feature type="binding site" evidence="9">
    <location>
        <position position="14"/>
    </location>
    <ligand>
        <name>NADPH</name>
        <dbReference type="ChEBI" id="CHEBI:57783"/>
    </ligand>
</feature>
<feature type="binding site" evidence="9">
    <location>
        <position position="15"/>
    </location>
    <ligand>
        <name>NADPH</name>
        <dbReference type="ChEBI" id="CHEBI:57783"/>
    </ligand>
</feature>
<dbReference type="InterPro" id="IPR036169">
    <property type="entry name" value="DXPR_C_sf"/>
</dbReference>
<feature type="binding site" evidence="9">
    <location>
        <position position="211"/>
    </location>
    <ligand>
        <name>1-deoxy-D-xylulose 5-phosphate</name>
        <dbReference type="ChEBI" id="CHEBI:57792"/>
    </ligand>
</feature>
<feature type="binding site" evidence="9">
    <location>
        <position position="164"/>
    </location>
    <ligand>
        <name>Mn(2+)</name>
        <dbReference type="ChEBI" id="CHEBI:29035"/>
    </ligand>
</feature>
<evidence type="ECO:0000259" key="11">
    <source>
        <dbReference type="Pfam" id="PF08436"/>
    </source>
</evidence>
<evidence type="ECO:0000256" key="1">
    <source>
        <dbReference type="ARBA" id="ARBA00005094"/>
    </source>
</evidence>
<keyword evidence="6 9" id="KW-0464">Manganese</keyword>
<dbReference type="InterPro" id="IPR026877">
    <property type="entry name" value="DXPR_C"/>
</dbReference>
<gene>
    <name evidence="9 13" type="primary">dxr</name>
    <name evidence="13" type="ORF">ACFFIA_21445</name>
</gene>
<feature type="binding site" evidence="9">
    <location>
        <position position="233"/>
    </location>
    <ligand>
        <name>1-deoxy-D-xylulose 5-phosphate</name>
        <dbReference type="ChEBI" id="CHEBI:57792"/>
    </ligand>
</feature>
<dbReference type="Pfam" id="PF02670">
    <property type="entry name" value="DXP_reductoisom"/>
    <property type="match status" value="1"/>
</dbReference>
<feature type="binding site" evidence="9">
    <location>
        <position position="139"/>
    </location>
    <ligand>
        <name>NADPH</name>
        <dbReference type="ChEBI" id="CHEBI:57783"/>
    </ligand>
</feature>
<feature type="domain" description="1-deoxy-D-xylulose 5-phosphate reductoisomerase C-terminal" evidence="11">
    <location>
        <begin position="158"/>
        <end position="241"/>
    </location>
</feature>
<name>A0ABV6M6A5_9ACTN</name>
<dbReference type="Pfam" id="PF13288">
    <property type="entry name" value="DXPR_C"/>
    <property type="match status" value="1"/>
</dbReference>
<comment type="similarity">
    <text evidence="2 9">Belongs to the DXR family.</text>
</comment>
<evidence type="ECO:0000256" key="6">
    <source>
        <dbReference type="ARBA" id="ARBA00023211"/>
    </source>
</evidence>
<comment type="catalytic activity">
    <reaction evidence="8">
        <text>2-C-methyl-D-erythritol 4-phosphate + NADP(+) = 1-deoxy-D-xylulose 5-phosphate + NADPH + H(+)</text>
        <dbReference type="Rhea" id="RHEA:13717"/>
        <dbReference type="ChEBI" id="CHEBI:15378"/>
        <dbReference type="ChEBI" id="CHEBI:57783"/>
        <dbReference type="ChEBI" id="CHEBI:57792"/>
        <dbReference type="ChEBI" id="CHEBI:58262"/>
        <dbReference type="ChEBI" id="CHEBI:58349"/>
        <dbReference type="EC" id="1.1.1.267"/>
    </reaction>
    <physiologicalReaction direction="right-to-left" evidence="8">
        <dbReference type="Rhea" id="RHEA:13719"/>
    </physiologicalReaction>
</comment>
<dbReference type="InterPro" id="IPR013644">
    <property type="entry name" value="DXP_reductoisomerase_C"/>
</dbReference>
<feature type="binding site" evidence="9">
    <location>
        <position position="163"/>
    </location>
    <ligand>
        <name>1-deoxy-D-xylulose 5-phosphate</name>
        <dbReference type="ChEBI" id="CHEBI:57792"/>
    </ligand>
</feature>
<comment type="pathway">
    <text evidence="1 9">Isoprenoid biosynthesis; isopentenyl diphosphate biosynthesis via DXP pathway; isopentenyl diphosphate from 1-deoxy-D-xylulose 5-phosphate: step 1/6.</text>
</comment>
<feature type="binding site" evidence="9">
    <location>
        <position position="16"/>
    </location>
    <ligand>
        <name>NADPH</name>
        <dbReference type="ChEBI" id="CHEBI:57783"/>
    </ligand>
</feature>
<keyword evidence="7 9" id="KW-0414">Isoprene biosynthesis</keyword>
<evidence type="ECO:0000256" key="9">
    <source>
        <dbReference type="HAMAP-Rule" id="MF_00183"/>
    </source>
</evidence>
<keyword evidence="5 9" id="KW-0560">Oxidoreductase</keyword>
<dbReference type="NCBIfam" id="TIGR00243">
    <property type="entry name" value="Dxr"/>
    <property type="match status" value="1"/>
</dbReference>
<proteinExistence type="inferred from homology"/>
<dbReference type="EC" id="1.1.1.267" evidence="9"/>
<feature type="binding site" evidence="9">
    <location>
        <position position="137"/>
    </location>
    <ligand>
        <name>NADPH</name>
        <dbReference type="ChEBI" id="CHEBI:57783"/>
    </ligand>
</feature>
<dbReference type="Gene3D" id="1.10.1740.10">
    <property type="match status" value="1"/>
</dbReference>
<feature type="binding site" evidence="9">
    <location>
        <position position="42"/>
    </location>
    <ligand>
        <name>NADPH</name>
        <dbReference type="ChEBI" id="CHEBI:57783"/>
    </ligand>
</feature>
<dbReference type="HAMAP" id="MF_00183">
    <property type="entry name" value="DXP_reductoisom"/>
    <property type="match status" value="1"/>
</dbReference>
<feature type="domain" description="1-deoxy-D-xylulose 5-phosphate reductoisomerase N-terminal" evidence="10">
    <location>
        <begin position="7"/>
        <end position="145"/>
    </location>
</feature>
<feature type="binding site" evidence="9">
    <location>
        <position position="162"/>
    </location>
    <ligand>
        <name>Mn(2+)</name>
        <dbReference type="ChEBI" id="CHEBI:29035"/>
    </ligand>
</feature>
<keyword evidence="3 9" id="KW-0479">Metal-binding</keyword>
<dbReference type="SUPFAM" id="SSF55347">
    <property type="entry name" value="Glyceraldehyde-3-phosphate dehydrogenase-like, C-terminal domain"/>
    <property type="match status" value="1"/>
</dbReference>
<dbReference type="EMBL" id="JBHLUH010000041">
    <property type="protein sequence ID" value="MFC0530232.1"/>
    <property type="molecule type" value="Genomic_DNA"/>
</dbReference>
<evidence type="ECO:0000256" key="2">
    <source>
        <dbReference type="ARBA" id="ARBA00006825"/>
    </source>
</evidence>
<feature type="binding site" evidence="9">
    <location>
        <position position="13"/>
    </location>
    <ligand>
        <name>NADPH</name>
        <dbReference type="ChEBI" id="CHEBI:57783"/>
    </ligand>
</feature>
<dbReference type="PANTHER" id="PTHR30525:SF0">
    <property type="entry name" value="1-DEOXY-D-XYLULOSE 5-PHOSPHATE REDUCTOISOMERASE, CHLOROPLASTIC"/>
    <property type="match status" value="1"/>
</dbReference>
<accession>A0ABV6M6A5</accession>
<feature type="binding site" evidence="9">
    <location>
        <position position="138"/>
    </location>
    <ligand>
        <name>1-deoxy-D-xylulose 5-phosphate</name>
        <dbReference type="ChEBI" id="CHEBI:57792"/>
    </ligand>
</feature>
<dbReference type="SUPFAM" id="SSF51735">
    <property type="entry name" value="NAD(P)-binding Rossmann-fold domains"/>
    <property type="match status" value="1"/>
</dbReference>
<dbReference type="InterPro" id="IPR003821">
    <property type="entry name" value="DXP_reductoisomerase"/>
</dbReference>
<comment type="function">
    <text evidence="9">Catalyzes the NADPH-dependent rearrangement and reduction of 1-deoxy-D-xylulose-5-phosphate (DXP) to 2-C-methyl-D-erythritol 4-phosphate (MEP).</text>
</comment>
<dbReference type="InterPro" id="IPR013512">
    <property type="entry name" value="DXP_reductoisomerase_N"/>
</dbReference>
<dbReference type="Pfam" id="PF08436">
    <property type="entry name" value="DXP_redisom_C"/>
    <property type="match status" value="1"/>
</dbReference>
<feature type="binding site" evidence="9">
    <location>
        <position position="164"/>
    </location>
    <ligand>
        <name>1-deoxy-D-xylulose 5-phosphate</name>
        <dbReference type="ChEBI" id="CHEBI:57792"/>
    </ligand>
</feature>
<evidence type="ECO:0000259" key="12">
    <source>
        <dbReference type="Pfam" id="PF13288"/>
    </source>
</evidence>
<evidence type="ECO:0000259" key="10">
    <source>
        <dbReference type="Pfam" id="PF02670"/>
    </source>
</evidence>
<dbReference type="SUPFAM" id="SSF69055">
    <property type="entry name" value="1-deoxy-D-xylulose-5-phosphate reductoisomerase, C-terminal domain"/>
    <property type="match status" value="1"/>
</dbReference>
<organism evidence="13 14">
    <name type="scientific">Phytohabitans kaempferiae</name>
    <dbReference type="NCBI Taxonomy" id="1620943"/>
    <lineage>
        <taxon>Bacteria</taxon>
        <taxon>Bacillati</taxon>
        <taxon>Actinomycetota</taxon>
        <taxon>Actinomycetes</taxon>
        <taxon>Micromonosporales</taxon>
        <taxon>Micromonosporaceae</taxon>
    </lineage>
</organism>
<dbReference type="InterPro" id="IPR036291">
    <property type="entry name" value="NAD(P)-bd_dom_sf"/>
</dbReference>
<feature type="binding site" evidence="9">
    <location>
        <position position="230"/>
    </location>
    <ligand>
        <name>1-deoxy-D-xylulose 5-phosphate</name>
        <dbReference type="ChEBI" id="CHEBI:57792"/>
    </ligand>
</feature>
<dbReference type="Proteomes" id="UP001589867">
    <property type="component" value="Unassembled WGS sequence"/>
</dbReference>
<feature type="binding site" evidence="9">
    <location>
        <position position="233"/>
    </location>
    <ligand>
        <name>Mn(2+)</name>
        <dbReference type="ChEBI" id="CHEBI:29035"/>
    </ligand>
</feature>
<dbReference type="Gene3D" id="3.40.50.720">
    <property type="entry name" value="NAD(P)-binding Rossmann-like Domain"/>
    <property type="match status" value="1"/>
</dbReference>
<protein>
    <recommendedName>
        <fullName evidence="9">1-deoxy-D-xylulose 5-phosphate reductoisomerase</fullName>
        <shortName evidence="9">DXP reductoisomerase</shortName>
        <ecNumber evidence="9">1.1.1.267</ecNumber>
    </recommendedName>
    <alternativeName>
        <fullName evidence="9">1-deoxyxylulose-5-phosphate reductoisomerase</fullName>
    </alternativeName>
    <alternativeName>
        <fullName evidence="9">2-C-methyl-D-erythritol 4-phosphate synthase</fullName>
    </alternativeName>
</protein>
<dbReference type="PANTHER" id="PTHR30525">
    <property type="entry name" value="1-DEOXY-D-XYLULOSE 5-PHOSPHATE REDUCTOISOMERASE"/>
    <property type="match status" value="1"/>
</dbReference>
<dbReference type="GO" id="GO:0030604">
    <property type="term" value="F:1-deoxy-D-xylulose-5-phosphate reductoisomerase activity"/>
    <property type="evidence" value="ECO:0007669"/>
    <property type="project" value="UniProtKB-EC"/>
</dbReference>
<evidence type="ECO:0000256" key="7">
    <source>
        <dbReference type="ARBA" id="ARBA00023229"/>
    </source>
</evidence>
<reference evidence="13 14" key="1">
    <citation type="submission" date="2024-09" db="EMBL/GenBank/DDBJ databases">
        <authorList>
            <person name="Sun Q."/>
            <person name="Mori K."/>
        </authorList>
    </citation>
    <scope>NUCLEOTIDE SEQUENCE [LARGE SCALE GENOMIC DNA]</scope>
    <source>
        <strain evidence="13 14">TBRC 3947</strain>
    </source>
</reference>
<evidence type="ECO:0000313" key="14">
    <source>
        <dbReference type="Proteomes" id="UP001589867"/>
    </source>
</evidence>
<evidence type="ECO:0000313" key="13">
    <source>
        <dbReference type="EMBL" id="MFC0530232.1"/>
    </source>
</evidence>
<evidence type="ECO:0000256" key="3">
    <source>
        <dbReference type="ARBA" id="ARBA00022723"/>
    </source>
</evidence>
<evidence type="ECO:0000256" key="4">
    <source>
        <dbReference type="ARBA" id="ARBA00022857"/>
    </source>
</evidence>
<dbReference type="RefSeq" id="WP_377253381.1">
    <property type="nucleotide sequence ID" value="NZ_JBHLUH010000041.1"/>
</dbReference>
<feature type="binding site" evidence="9">
    <location>
        <position position="217"/>
    </location>
    <ligand>
        <name>NADPH</name>
        <dbReference type="ChEBI" id="CHEBI:57783"/>
    </ligand>
</feature>
<keyword evidence="4 9" id="KW-0521">NADP</keyword>
<keyword evidence="14" id="KW-1185">Reference proteome</keyword>
<comment type="cofactor">
    <cofactor evidence="9">
        <name>Mg(2+)</name>
        <dbReference type="ChEBI" id="CHEBI:18420"/>
    </cofactor>
    <cofactor evidence="9">
        <name>Mn(2+)</name>
        <dbReference type="ChEBI" id="CHEBI:29035"/>
    </cofactor>
</comment>
<evidence type="ECO:0000256" key="5">
    <source>
        <dbReference type="ARBA" id="ARBA00023002"/>
    </source>
</evidence>
<comment type="caution">
    <text evidence="9">Lacks conserved residue(s) required for the propagation of feature annotation.</text>
</comment>
<sequence>MSSSRDIVLLGSTGSIGTQAIDIVRRNPDRFRVVAVGAGGGNVEQLAAQALELGVEAVGVAKASAAQDLQLAFYAEASRRGYATGDFRIPKILAGPAAMTELAEWPCDVVLNGVVGSLGLAPTLAALHAGRTLALANKESLVAGGPLVRAAVTRPGQIVPVDSEHSALAQCLRGGSAGEVRRLVLTASGGAFRGRRREELTDVTPEQALAHPTWNMGPVVTINTATLVNKGLEVIEAHELFGIGYDAIEVMVHPQSVIHSMVEFVDGSTIAQASPPDMRLPIALALGWPDRVADAAPAVDWTRAHTWEFAPLDDAAFPAVRLAKEAGAAGCCRPAVYNAANEECVAAFVAGRLPFLGMVETLERVLDEAPDFAEPGTVEDVLAAEAWARAHALRIIGEGA</sequence>
<keyword evidence="9" id="KW-0460">Magnesium</keyword>
<evidence type="ECO:0000256" key="8">
    <source>
        <dbReference type="ARBA" id="ARBA00048543"/>
    </source>
</evidence>
<feature type="binding site" evidence="9">
    <location>
        <position position="229"/>
    </location>
    <ligand>
        <name>1-deoxy-D-xylulose 5-phosphate</name>
        <dbReference type="ChEBI" id="CHEBI:57792"/>
    </ligand>
</feature>